<dbReference type="GO" id="GO:0003700">
    <property type="term" value="F:DNA-binding transcription factor activity"/>
    <property type="evidence" value="ECO:0007669"/>
    <property type="project" value="InterPro"/>
</dbReference>
<proteinExistence type="predicted"/>
<feature type="compositionally biased region" description="Polar residues" evidence="1">
    <location>
        <begin position="163"/>
        <end position="172"/>
    </location>
</feature>
<protein>
    <recommendedName>
        <fullName evidence="2">BZIP domain-containing protein</fullName>
    </recommendedName>
</protein>
<feature type="compositionally biased region" description="Pro residues" evidence="1">
    <location>
        <begin position="104"/>
        <end position="114"/>
    </location>
</feature>
<dbReference type="Pfam" id="PF07716">
    <property type="entry name" value="bZIP_2"/>
    <property type="match status" value="1"/>
</dbReference>
<feature type="region of interest" description="Disordered" evidence="1">
    <location>
        <begin position="29"/>
        <end position="222"/>
    </location>
</feature>
<dbReference type="SUPFAM" id="SSF57959">
    <property type="entry name" value="Leucine zipper domain"/>
    <property type="match status" value="1"/>
</dbReference>
<dbReference type="InterPro" id="IPR046347">
    <property type="entry name" value="bZIP_sf"/>
</dbReference>
<dbReference type="EMBL" id="JAWZYT010001260">
    <property type="protein sequence ID" value="KAK4313869.1"/>
    <property type="molecule type" value="Genomic_DNA"/>
</dbReference>
<dbReference type="InterPro" id="IPR004827">
    <property type="entry name" value="bZIP"/>
</dbReference>
<feature type="domain" description="BZIP" evidence="2">
    <location>
        <begin position="192"/>
        <end position="255"/>
    </location>
</feature>
<evidence type="ECO:0000256" key="1">
    <source>
        <dbReference type="SAM" id="MobiDB-lite"/>
    </source>
</evidence>
<dbReference type="Proteomes" id="UP001292094">
    <property type="component" value="Unassembled WGS sequence"/>
</dbReference>
<feature type="compositionally biased region" description="Pro residues" evidence="1">
    <location>
        <begin position="262"/>
        <end position="271"/>
    </location>
</feature>
<dbReference type="PROSITE" id="PS50217">
    <property type="entry name" value="BZIP"/>
    <property type="match status" value="1"/>
</dbReference>
<feature type="compositionally biased region" description="Low complexity" evidence="1">
    <location>
        <begin position="122"/>
        <end position="135"/>
    </location>
</feature>
<evidence type="ECO:0000313" key="3">
    <source>
        <dbReference type="EMBL" id="KAK4313869.1"/>
    </source>
</evidence>
<feature type="compositionally biased region" description="Basic residues" evidence="1">
    <location>
        <begin position="175"/>
        <end position="185"/>
    </location>
</feature>
<feature type="compositionally biased region" description="Pro residues" evidence="1">
    <location>
        <begin position="32"/>
        <end position="49"/>
    </location>
</feature>
<comment type="caution">
    <text evidence="3">The sequence shown here is derived from an EMBL/GenBank/DDBJ whole genome shotgun (WGS) entry which is preliminary data.</text>
</comment>
<name>A0AAE1PT74_9EUCA</name>
<evidence type="ECO:0000313" key="4">
    <source>
        <dbReference type="Proteomes" id="UP001292094"/>
    </source>
</evidence>
<dbReference type="AlphaFoldDB" id="A0AAE1PT74"/>
<dbReference type="Gene3D" id="1.20.5.170">
    <property type="match status" value="1"/>
</dbReference>
<feature type="compositionally biased region" description="Acidic residues" evidence="1">
    <location>
        <begin position="272"/>
        <end position="282"/>
    </location>
</feature>
<sequence>MAKRPLTPDSENEDLMKFVDPNDVLLIRPSLPLVPGPPSSTPDPRPTTPGPSAASYPWCDPSPTPGPSTASYPWCDPHPSTIPDPSPTPGPFTASYPWCDPHPSTIPDPSPTPGPSTASCPWSISSSSDVGSVGSAWGGIQGELTTEHHHPRDTLGAGAVGVSLSSKVSGTPGSRGKKGSHRHTRVYQLEGEQKKKRTQDLNNEASRLYRGKRRQDEEQQSQRVQQLTLENWKLQVKATLLKQHATYLRSIHQDYGSQLGLPPAPDPIPDPDPPEEEEEEEDQWHPQQDPFQ</sequence>
<reference evidence="3" key="1">
    <citation type="submission" date="2023-11" db="EMBL/GenBank/DDBJ databases">
        <title>Genome assemblies of two species of porcelain crab, Petrolisthes cinctipes and Petrolisthes manimaculis (Anomura: Porcellanidae).</title>
        <authorList>
            <person name="Angst P."/>
        </authorList>
    </citation>
    <scope>NUCLEOTIDE SEQUENCE</scope>
    <source>
        <strain evidence="3">PB745_02</strain>
        <tissue evidence="3">Gill</tissue>
    </source>
</reference>
<gene>
    <name evidence="3" type="ORF">Pmani_014803</name>
</gene>
<keyword evidence="4" id="KW-1185">Reference proteome</keyword>
<feature type="compositionally biased region" description="Pro residues" evidence="1">
    <location>
        <begin position="80"/>
        <end position="90"/>
    </location>
</feature>
<accession>A0AAE1PT74</accession>
<feature type="region of interest" description="Disordered" evidence="1">
    <location>
        <begin position="255"/>
        <end position="292"/>
    </location>
</feature>
<organism evidence="3 4">
    <name type="scientific">Petrolisthes manimaculis</name>
    <dbReference type="NCBI Taxonomy" id="1843537"/>
    <lineage>
        <taxon>Eukaryota</taxon>
        <taxon>Metazoa</taxon>
        <taxon>Ecdysozoa</taxon>
        <taxon>Arthropoda</taxon>
        <taxon>Crustacea</taxon>
        <taxon>Multicrustacea</taxon>
        <taxon>Malacostraca</taxon>
        <taxon>Eumalacostraca</taxon>
        <taxon>Eucarida</taxon>
        <taxon>Decapoda</taxon>
        <taxon>Pleocyemata</taxon>
        <taxon>Anomura</taxon>
        <taxon>Galatheoidea</taxon>
        <taxon>Porcellanidae</taxon>
        <taxon>Petrolisthes</taxon>
    </lineage>
</organism>
<evidence type="ECO:0000259" key="2">
    <source>
        <dbReference type="PROSITE" id="PS50217"/>
    </source>
</evidence>